<evidence type="ECO:0000259" key="10">
    <source>
        <dbReference type="PROSITE" id="PS50071"/>
    </source>
</evidence>
<feature type="domain" description="Homeobox" evidence="10">
    <location>
        <begin position="82"/>
        <end position="142"/>
    </location>
</feature>
<feature type="DNA-binding region" description="Homeobox" evidence="7">
    <location>
        <begin position="84"/>
        <end position="143"/>
    </location>
</feature>
<gene>
    <name evidence="11" type="ORF">F2P81_019915</name>
</gene>
<evidence type="ECO:0000256" key="8">
    <source>
        <dbReference type="RuleBase" id="RU000682"/>
    </source>
</evidence>
<dbReference type="SUPFAM" id="SSF46689">
    <property type="entry name" value="Homeodomain-like"/>
    <property type="match status" value="1"/>
</dbReference>
<evidence type="ECO:0000313" key="12">
    <source>
        <dbReference type="Proteomes" id="UP000438429"/>
    </source>
</evidence>
<evidence type="ECO:0000256" key="1">
    <source>
        <dbReference type="ARBA" id="ARBA00004123"/>
    </source>
</evidence>
<keyword evidence="5 7" id="KW-0371">Homeobox</keyword>
<accession>A0A6A4S938</accession>
<dbReference type="AlphaFoldDB" id="A0A6A4S938"/>
<organism evidence="11 12">
    <name type="scientific">Scophthalmus maximus</name>
    <name type="common">Turbot</name>
    <name type="synonym">Psetta maxima</name>
    <dbReference type="NCBI Taxonomy" id="52904"/>
    <lineage>
        <taxon>Eukaryota</taxon>
        <taxon>Metazoa</taxon>
        <taxon>Chordata</taxon>
        <taxon>Craniata</taxon>
        <taxon>Vertebrata</taxon>
        <taxon>Euteleostomi</taxon>
        <taxon>Actinopterygii</taxon>
        <taxon>Neopterygii</taxon>
        <taxon>Teleostei</taxon>
        <taxon>Neoteleostei</taxon>
        <taxon>Acanthomorphata</taxon>
        <taxon>Carangaria</taxon>
        <taxon>Pleuronectiformes</taxon>
        <taxon>Pleuronectoidei</taxon>
        <taxon>Scophthalmidae</taxon>
        <taxon>Scophthalmus</taxon>
    </lineage>
</organism>
<dbReference type="Pfam" id="PF00046">
    <property type="entry name" value="Homeodomain"/>
    <property type="match status" value="1"/>
</dbReference>
<protein>
    <recommendedName>
        <fullName evidence="10">Homeobox domain-containing protein</fullName>
    </recommendedName>
</protein>
<evidence type="ECO:0000313" key="11">
    <source>
        <dbReference type="EMBL" id="KAF0027174.1"/>
    </source>
</evidence>
<evidence type="ECO:0000256" key="4">
    <source>
        <dbReference type="ARBA" id="ARBA00023125"/>
    </source>
</evidence>
<dbReference type="GO" id="GO:0005634">
    <property type="term" value="C:nucleus"/>
    <property type="evidence" value="ECO:0007669"/>
    <property type="project" value="UniProtKB-SubCell"/>
</dbReference>
<keyword evidence="4 7" id="KW-0238">DNA-binding</keyword>
<dbReference type="PANTHER" id="PTHR46123:SF4">
    <property type="entry name" value="MIX-TYPE HOMEOBOX GENE 1-RELATED"/>
    <property type="match status" value="1"/>
</dbReference>
<comment type="subcellular location">
    <subcellularLocation>
        <location evidence="1 7 8">Nucleus</location>
    </subcellularLocation>
</comment>
<evidence type="ECO:0000256" key="7">
    <source>
        <dbReference type="PROSITE-ProRule" id="PRU00108"/>
    </source>
</evidence>
<evidence type="ECO:0000256" key="3">
    <source>
        <dbReference type="ARBA" id="ARBA00022473"/>
    </source>
</evidence>
<dbReference type="EMBL" id="VEVO01000018">
    <property type="protein sequence ID" value="KAF0027174.1"/>
    <property type="molecule type" value="Genomic_DNA"/>
</dbReference>
<keyword evidence="6 7" id="KW-0539">Nucleus</keyword>
<dbReference type="PANTHER" id="PTHR46123">
    <property type="entry name" value="MIX-TYPE HOMEOBOX GENE 1-RELATED"/>
    <property type="match status" value="1"/>
</dbReference>
<dbReference type="InterPro" id="IPR009057">
    <property type="entry name" value="Homeodomain-like_sf"/>
</dbReference>
<reference evidence="11 12" key="1">
    <citation type="submission" date="2019-06" db="EMBL/GenBank/DDBJ databases">
        <title>Draft genomes of female and male turbot (Scophthalmus maximus).</title>
        <authorList>
            <person name="Xu H."/>
            <person name="Xu X.-W."/>
            <person name="Shao C."/>
            <person name="Chen S."/>
        </authorList>
    </citation>
    <scope>NUCLEOTIDE SEQUENCE [LARGE SCALE GENOMIC DNA]</scope>
    <source>
        <strain evidence="11">Ysfricsl-2016a</strain>
        <tissue evidence="11">Blood</tissue>
    </source>
</reference>
<dbReference type="GO" id="GO:0000977">
    <property type="term" value="F:RNA polymerase II transcription regulatory region sequence-specific DNA binding"/>
    <property type="evidence" value="ECO:0007669"/>
    <property type="project" value="TreeGrafter"/>
</dbReference>
<dbReference type="Proteomes" id="UP000438429">
    <property type="component" value="Unassembled WGS sequence"/>
</dbReference>
<sequence length="382" mass="42317">MKRQQEPLIGFGSECYFVFCKSLCERVRGGPLRSHYSCHSPVLKVKQEGRVRIYHHGLLRTQVINIKDDARPAASSGGSSRSTSRRKRTSFSKEHVELLRATFETDPYPGISLRENLSQTTGLPESRIQVWFQNRRARTLKCKGAKKALWQSDSPDQDALTLPHVVGNRGPQVGPIPLPPQGPPPAYPTQVKEEMDEACYYRQCPPAYPTIEEHGHYGSMPGLQQGSLLDSGSSPHMRGYWPQPGSRTPPAQPLWCHSPLEMRKYSPSSSQAAAFMYPGSADQQTYMTFSNSHSSTPDTPDSGYWDVGVENSSPLDGQYSQLEDSWSGNVVEGCGESRHPGLAQLFPLPELSLQEILGELDEDWLGGGGLRSHTTAEEVAFC</sequence>
<dbReference type="GO" id="GO:0000981">
    <property type="term" value="F:DNA-binding transcription factor activity, RNA polymerase II-specific"/>
    <property type="evidence" value="ECO:0007669"/>
    <property type="project" value="TreeGrafter"/>
</dbReference>
<evidence type="ECO:0000256" key="5">
    <source>
        <dbReference type="ARBA" id="ARBA00023155"/>
    </source>
</evidence>
<dbReference type="SMART" id="SM00389">
    <property type="entry name" value="HOX"/>
    <property type="match status" value="1"/>
</dbReference>
<evidence type="ECO:0000256" key="6">
    <source>
        <dbReference type="ARBA" id="ARBA00023242"/>
    </source>
</evidence>
<evidence type="ECO:0000256" key="2">
    <source>
        <dbReference type="ARBA" id="ARBA00005733"/>
    </source>
</evidence>
<proteinExistence type="inferred from homology"/>
<feature type="region of interest" description="Disordered" evidence="9">
    <location>
        <begin position="69"/>
        <end position="91"/>
    </location>
</feature>
<dbReference type="CDD" id="cd00086">
    <property type="entry name" value="homeodomain"/>
    <property type="match status" value="1"/>
</dbReference>
<comment type="similarity">
    <text evidence="2">Belongs to the paired homeobox family.</text>
</comment>
<keyword evidence="3" id="KW-0217">Developmental protein</keyword>
<evidence type="ECO:0000256" key="9">
    <source>
        <dbReference type="SAM" id="MobiDB-lite"/>
    </source>
</evidence>
<dbReference type="PROSITE" id="PS50071">
    <property type="entry name" value="HOMEOBOX_2"/>
    <property type="match status" value="1"/>
</dbReference>
<dbReference type="InterPro" id="IPR001356">
    <property type="entry name" value="HD"/>
</dbReference>
<dbReference type="InterPro" id="IPR051306">
    <property type="entry name" value="Homeobox_regulator"/>
</dbReference>
<dbReference type="FunFam" id="1.10.10.60:FF:000312">
    <property type="entry name" value="Mix-type homeobox gene 1"/>
    <property type="match status" value="1"/>
</dbReference>
<dbReference type="Gene3D" id="1.10.10.60">
    <property type="entry name" value="Homeodomain-like"/>
    <property type="match status" value="1"/>
</dbReference>
<comment type="caution">
    <text evidence="11">The sequence shown here is derived from an EMBL/GenBank/DDBJ whole genome shotgun (WGS) entry which is preliminary data.</text>
</comment>
<name>A0A6A4S938_SCOMX</name>